<gene>
    <name evidence="1" type="ORF">GPJ81_18720</name>
</gene>
<reference evidence="1" key="1">
    <citation type="submission" date="2019-12" db="EMBL/GenBank/DDBJ databases">
        <title>Hybrid Genome Assemblies of two High G+C Isolates from Undergraduate Microbiology Courses.</title>
        <authorList>
            <person name="Ne Ville C.J."/>
            <person name="Enright D."/>
            <person name="Hernandez I."/>
            <person name="Dodsworth J."/>
            <person name="Orwin P.M."/>
        </authorList>
    </citation>
    <scope>NUCLEOTIDE SEQUENCE [LARGE SCALE GENOMIC DNA]</scope>
    <source>
        <strain evidence="1">Neo</strain>
    </source>
</reference>
<evidence type="ECO:0000313" key="2">
    <source>
        <dbReference type="Proteomes" id="UP000426235"/>
    </source>
</evidence>
<protein>
    <submittedName>
        <fullName evidence="1">Uncharacterized protein</fullName>
    </submittedName>
</protein>
<proteinExistence type="predicted"/>
<name>A0A6I6H8H5_9PSED</name>
<dbReference type="Proteomes" id="UP000426235">
    <property type="component" value="Chromosome"/>
</dbReference>
<evidence type="ECO:0000313" key="1">
    <source>
        <dbReference type="EMBL" id="QGW78631.1"/>
    </source>
</evidence>
<accession>A0A6I6H8H5</accession>
<sequence length="242" mass="27205">MGNIEMTKLAWSAPRLREASEDTSNPSGQYLTIDRIYGISGETLICDVSISSGMEAGDIVRVRGQYGGVIYDAPTFRLASPPRNFTIPFPKFMLYGSSGASLNLNFALRRQGAGDWLISQSRLIRIQAQPLEPQAPVLPRGSRRLVIQYTGMASGHTVRARLYSSATQFTDTAEVTVSGGTAYIDIPYSWFVANSGRTVWINYAVNRRGDTRRIFSRLLYIERLEVPSLWRWLSKKLAYFFR</sequence>
<organism evidence="1 2">
    <name type="scientific">Pseudomonas alkylphenolica</name>
    <dbReference type="NCBI Taxonomy" id="237609"/>
    <lineage>
        <taxon>Bacteria</taxon>
        <taxon>Pseudomonadati</taxon>
        <taxon>Pseudomonadota</taxon>
        <taxon>Gammaproteobacteria</taxon>
        <taxon>Pseudomonadales</taxon>
        <taxon>Pseudomonadaceae</taxon>
        <taxon>Pseudomonas</taxon>
    </lineage>
</organism>
<dbReference type="RefSeq" id="WP_157193467.1">
    <property type="nucleotide sequence ID" value="NZ_CP046621.1"/>
</dbReference>
<dbReference type="EMBL" id="CP046621">
    <property type="protein sequence ID" value="QGW78631.1"/>
    <property type="molecule type" value="Genomic_DNA"/>
</dbReference>
<keyword evidence="2" id="KW-1185">Reference proteome</keyword>
<dbReference type="AlphaFoldDB" id="A0A6I6H8H5"/>